<keyword evidence="3" id="KW-1185">Reference proteome</keyword>
<keyword evidence="1" id="KW-1133">Transmembrane helix</keyword>
<dbReference type="Proteomes" id="UP001597197">
    <property type="component" value="Unassembled WGS sequence"/>
</dbReference>
<dbReference type="RefSeq" id="WP_382315110.1">
    <property type="nucleotide sequence ID" value="NZ_JBHUFD010000005.1"/>
</dbReference>
<evidence type="ECO:0000256" key="1">
    <source>
        <dbReference type="SAM" id="Phobius"/>
    </source>
</evidence>
<gene>
    <name evidence="2" type="ORF">ACFSDX_15510</name>
</gene>
<feature type="transmembrane region" description="Helical" evidence="1">
    <location>
        <begin position="87"/>
        <end position="107"/>
    </location>
</feature>
<feature type="transmembrane region" description="Helical" evidence="1">
    <location>
        <begin position="119"/>
        <end position="137"/>
    </location>
</feature>
<dbReference type="EMBL" id="JBHUFD010000005">
    <property type="protein sequence ID" value="MFD1873853.1"/>
    <property type="molecule type" value="Genomic_DNA"/>
</dbReference>
<dbReference type="NCBIfam" id="NF046082">
    <property type="entry name" value="assoc_w_XrtX"/>
    <property type="match status" value="1"/>
</dbReference>
<comment type="caution">
    <text evidence="2">The sequence shown here is derived from an EMBL/GenBank/DDBJ whole genome shotgun (WGS) entry which is preliminary data.</text>
</comment>
<name>A0ABW4QWA6_9BACT</name>
<proteinExistence type="predicted"/>
<accession>A0ABW4QWA6</accession>
<evidence type="ECO:0000313" key="2">
    <source>
        <dbReference type="EMBL" id="MFD1873853.1"/>
    </source>
</evidence>
<sequence length="174" mass="18484">MPPLSPVPASESRLAHALGGLSATRLAISLVLLGLLLSTRLYEETLYAWLDAAWQQLTQLLPAAAYLDQVAGSSVRPLMERPHTVAAVLLFAAGYVALSMGLLCALLPKGEGWRWGLRLYGGIGLLSLVLLLAGRAAGQPLLTVLASRLLHGLLSPLPVMVLVPLLRWPGARVT</sequence>
<feature type="transmembrane region" description="Helical" evidence="1">
    <location>
        <begin position="149"/>
        <end position="168"/>
    </location>
</feature>
<keyword evidence="1" id="KW-0472">Membrane</keyword>
<reference evidence="3" key="1">
    <citation type="journal article" date="2019" name="Int. J. Syst. Evol. Microbiol.">
        <title>The Global Catalogue of Microorganisms (GCM) 10K type strain sequencing project: providing services to taxonomists for standard genome sequencing and annotation.</title>
        <authorList>
            <consortium name="The Broad Institute Genomics Platform"/>
            <consortium name="The Broad Institute Genome Sequencing Center for Infectious Disease"/>
            <person name="Wu L."/>
            <person name="Ma J."/>
        </authorList>
    </citation>
    <scope>NUCLEOTIDE SEQUENCE [LARGE SCALE GENOMIC DNA]</scope>
    <source>
        <strain evidence="3">CGMCC 1.15795</strain>
    </source>
</reference>
<keyword evidence="1" id="KW-0812">Transmembrane</keyword>
<organism evidence="2 3">
    <name type="scientific">Hymenobacter bucti</name>
    <dbReference type="NCBI Taxonomy" id="1844114"/>
    <lineage>
        <taxon>Bacteria</taxon>
        <taxon>Pseudomonadati</taxon>
        <taxon>Bacteroidota</taxon>
        <taxon>Cytophagia</taxon>
        <taxon>Cytophagales</taxon>
        <taxon>Hymenobacteraceae</taxon>
        <taxon>Hymenobacter</taxon>
    </lineage>
</organism>
<feature type="transmembrane region" description="Helical" evidence="1">
    <location>
        <begin position="20"/>
        <end position="39"/>
    </location>
</feature>
<evidence type="ECO:0000313" key="3">
    <source>
        <dbReference type="Proteomes" id="UP001597197"/>
    </source>
</evidence>
<protein>
    <submittedName>
        <fullName evidence="2">XrtX-associated membrane protein</fullName>
    </submittedName>
</protein>